<organism evidence="4 5">
    <name type="scientific">Putridiphycobacter roseus</name>
    <dbReference type="NCBI Taxonomy" id="2219161"/>
    <lineage>
        <taxon>Bacteria</taxon>
        <taxon>Pseudomonadati</taxon>
        <taxon>Bacteroidota</taxon>
        <taxon>Flavobacteriia</taxon>
        <taxon>Flavobacteriales</taxon>
        <taxon>Crocinitomicaceae</taxon>
        <taxon>Putridiphycobacter</taxon>
    </lineage>
</organism>
<accession>A0A2W1MU33</accession>
<dbReference type="AlphaFoldDB" id="A0A2W1MU33"/>
<dbReference type="EMBL" id="QKSB01000034">
    <property type="protein sequence ID" value="PZE15589.1"/>
    <property type="molecule type" value="Genomic_DNA"/>
</dbReference>
<dbReference type="OrthoDB" id="9811934at2"/>
<feature type="domain" description="Secretion system C-terminal sorting" evidence="3">
    <location>
        <begin position="415"/>
        <end position="480"/>
    </location>
</feature>
<sequence>MKKSLLLILIFIPIITYSQVNTIEATSKRDLIVHLEQYNGDLYYYNSRKYNSEYVSTDINPEITGNLAYFDFVNKITIKTPIFSKVDSINTIALIIQDNYNSMYTIRSFWNSPNDINPEFFLEKRSQNLSMVLESNQIYLSGNIDKIVSAFFDENDVLHMKGLQPYPSFQSNYYSIYNNNTILEFPINAFVDFYDFHPINDSTYLTFYYDTQQIIYHKNDTFEIINAVDLLNHSHFINEKSVINENTLFINGRISQGVFGQPSRHVVYKHKINSDTAIAIFIDSIPTQDVLSAHFAIDLIDSNYVYSGSSFGGCSVTDGYNCLSSFKIYCLTSDGNLNWEKSFGGDGNNLLQHIYATPDTGCLALFYRYVEEDSARNGDMYWVKYDKYGNEDPDYLSEFFLSTPIIPSNKENIHLFPNPTKGIINFKGIQNGKTIELKIYNMMGQLVFNEKIESSNVDISHLNLGSYIYQLKSNETVLKKGKIIKI</sequence>
<gene>
    <name evidence="4" type="ORF">DNU06_17285</name>
</gene>
<evidence type="ECO:0000256" key="1">
    <source>
        <dbReference type="ARBA" id="ARBA00022729"/>
    </source>
</evidence>
<evidence type="ECO:0000313" key="4">
    <source>
        <dbReference type="EMBL" id="PZE15589.1"/>
    </source>
</evidence>
<feature type="chain" id="PRO_5016132882" description="Secretion system C-terminal sorting domain-containing protein" evidence="2">
    <location>
        <begin position="19"/>
        <end position="486"/>
    </location>
</feature>
<protein>
    <recommendedName>
        <fullName evidence="3">Secretion system C-terminal sorting domain-containing protein</fullName>
    </recommendedName>
</protein>
<dbReference type="NCBIfam" id="TIGR04183">
    <property type="entry name" value="Por_Secre_tail"/>
    <property type="match status" value="1"/>
</dbReference>
<name>A0A2W1MU33_9FLAO</name>
<dbReference type="InterPro" id="IPR026444">
    <property type="entry name" value="Secre_tail"/>
</dbReference>
<dbReference type="RefSeq" id="WP_111064758.1">
    <property type="nucleotide sequence ID" value="NZ_JBHUCU010000035.1"/>
</dbReference>
<evidence type="ECO:0000256" key="2">
    <source>
        <dbReference type="SAM" id="SignalP"/>
    </source>
</evidence>
<keyword evidence="1 2" id="KW-0732">Signal</keyword>
<dbReference type="Proteomes" id="UP000249248">
    <property type="component" value="Unassembled WGS sequence"/>
</dbReference>
<reference evidence="4 5" key="1">
    <citation type="submission" date="2018-06" db="EMBL/GenBank/DDBJ databases">
        <title>The draft genome sequence of Crocinitomix sp. SM1701.</title>
        <authorList>
            <person name="Zhang X."/>
        </authorList>
    </citation>
    <scope>NUCLEOTIDE SEQUENCE [LARGE SCALE GENOMIC DNA]</scope>
    <source>
        <strain evidence="4 5">SM1701</strain>
    </source>
</reference>
<keyword evidence="5" id="KW-1185">Reference proteome</keyword>
<feature type="signal peptide" evidence="2">
    <location>
        <begin position="1"/>
        <end position="18"/>
    </location>
</feature>
<proteinExistence type="predicted"/>
<evidence type="ECO:0000259" key="3">
    <source>
        <dbReference type="Pfam" id="PF18962"/>
    </source>
</evidence>
<dbReference type="Pfam" id="PF18962">
    <property type="entry name" value="Por_Secre_tail"/>
    <property type="match status" value="1"/>
</dbReference>
<comment type="caution">
    <text evidence="4">The sequence shown here is derived from an EMBL/GenBank/DDBJ whole genome shotgun (WGS) entry which is preliminary data.</text>
</comment>
<evidence type="ECO:0000313" key="5">
    <source>
        <dbReference type="Proteomes" id="UP000249248"/>
    </source>
</evidence>